<sequence length="154" mass="16379">MTGLKKNLGFTHLARGIAAALLITQVTACGTLLYPERRGQTNGQIDVGVAALDAIGLLFFFVPGVVAFGVDFITGAIYLPGGGMASLTEDELNSIKNGPDSIDVEKFKTVMAQRNDIKLPNDVYSDQLNVVAMSSVQSLKTAISMPNERLALAY</sequence>
<keyword evidence="1" id="KW-0812">Transmembrane</keyword>
<organism evidence="2">
    <name type="scientific">Marinomonas sp. (strain MWYL1)</name>
    <dbReference type="NCBI Taxonomy" id="400668"/>
    <lineage>
        <taxon>Bacteria</taxon>
        <taxon>Pseudomonadati</taxon>
        <taxon>Pseudomonadota</taxon>
        <taxon>Gammaproteobacteria</taxon>
        <taxon>Oceanospirillales</taxon>
        <taxon>Oceanospirillaceae</taxon>
        <taxon>Marinomonas</taxon>
    </lineage>
</organism>
<protein>
    <submittedName>
        <fullName evidence="2">Uncharacterized protein</fullName>
    </submittedName>
</protein>
<feature type="transmembrane region" description="Helical" evidence="1">
    <location>
        <begin position="12"/>
        <end position="34"/>
    </location>
</feature>
<dbReference type="KEGG" id="mmw:Mmwyl1_2793"/>
<name>A6VZ27_MARMS</name>
<reference evidence="2" key="1">
    <citation type="submission" date="2007-06" db="EMBL/GenBank/DDBJ databases">
        <title>Complete sequence of Marinomonas sp. MWYL1.</title>
        <authorList>
            <consortium name="US DOE Joint Genome Institute"/>
            <person name="Copeland A."/>
            <person name="Lucas S."/>
            <person name="Lapidus A."/>
            <person name="Barry K."/>
            <person name="Glavina del Rio T."/>
            <person name="Dalin E."/>
            <person name="Tice H."/>
            <person name="Pitluck S."/>
            <person name="Kiss H."/>
            <person name="Brettin T."/>
            <person name="Bruce D."/>
            <person name="Detter J.C."/>
            <person name="Han C."/>
            <person name="Schmutz J."/>
            <person name="Larimer F."/>
            <person name="Land M."/>
            <person name="Hauser L."/>
            <person name="Kyrpides N."/>
            <person name="Kim E."/>
            <person name="Johnston A.W.B."/>
            <person name="Todd J.D."/>
            <person name="Rogers R."/>
            <person name="Wexler M."/>
            <person name="Bond P.L."/>
            <person name="Li Y."/>
            <person name="Richardson P."/>
        </authorList>
    </citation>
    <scope>NUCLEOTIDE SEQUENCE [LARGE SCALE GENOMIC DNA]</scope>
    <source>
        <strain evidence="2">MWYL1</strain>
    </source>
</reference>
<accession>A6VZ27</accession>
<feature type="transmembrane region" description="Helical" evidence="1">
    <location>
        <begin position="54"/>
        <end position="79"/>
    </location>
</feature>
<keyword evidence="1" id="KW-1133">Transmembrane helix</keyword>
<dbReference type="STRING" id="400668.Mmwyl1_2793"/>
<dbReference type="eggNOG" id="ENOG50331DQ">
    <property type="taxonomic scope" value="Bacteria"/>
</dbReference>
<dbReference type="AlphaFoldDB" id="A6VZ27"/>
<proteinExistence type="predicted"/>
<evidence type="ECO:0000313" key="2">
    <source>
        <dbReference type="EMBL" id="ABR71706.1"/>
    </source>
</evidence>
<evidence type="ECO:0000256" key="1">
    <source>
        <dbReference type="SAM" id="Phobius"/>
    </source>
</evidence>
<keyword evidence="1" id="KW-0472">Membrane</keyword>
<dbReference type="EMBL" id="CP000749">
    <property type="protein sequence ID" value="ABR71706.1"/>
    <property type="molecule type" value="Genomic_DNA"/>
</dbReference>
<dbReference type="HOGENOM" id="CLU_144152_0_0_6"/>
<gene>
    <name evidence="2" type="ordered locus">Mmwyl1_2793</name>
</gene>